<reference evidence="6" key="4">
    <citation type="submission" date="2019-08" db="EMBL/GenBank/DDBJ databases">
        <authorList>
            <consortium name="NCBI Pathogen Detection Project"/>
        </authorList>
    </citation>
    <scope>NUCLEOTIDE SEQUENCE</scope>
    <source>
        <strain evidence="10">2011-60-876-1</strain>
        <strain evidence="9">373DRC</strain>
        <strain evidence="6">D14916</strain>
        <strain evidence="7">I32</strain>
        <strain evidence="4">S05012-15</strain>
        <strain evidence="5">S05117-15</strain>
        <strain evidence="8">Typhimurium</strain>
    </source>
</reference>
<dbReference type="EMBL" id="DAAOJG010000031">
    <property type="protein sequence ID" value="HAD3314474.1"/>
    <property type="molecule type" value="Genomic_DNA"/>
</dbReference>
<dbReference type="EMBL" id="DAANFW010000030">
    <property type="protein sequence ID" value="HAC9693394.1"/>
    <property type="molecule type" value="Genomic_DNA"/>
</dbReference>
<evidence type="ECO:0000313" key="1">
    <source>
        <dbReference type="EMBL" id="AKJ19986.1"/>
    </source>
</evidence>
<protein>
    <submittedName>
        <fullName evidence="3">Uncharacterized protein</fullName>
    </submittedName>
</protein>
<geneLocation type="plasmid" evidence="3">
    <name>pB71</name>
</geneLocation>
<name>A0A0G3B7S8_SALTM</name>
<accession>A0A0G3B7S8</accession>
<evidence type="ECO:0000313" key="3">
    <source>
        <dbReference type="EMBL" id="AKJ20360.1"/>
    </source>
</evidence>
<evidence type="ECO:0000313" key="4">
    <source>
        <dbReference type="EMBL" id="HAC9687789.1"/>
    </source>
</evidence>
<evidence type="ECO:0000313" key="6">
    <source>
        <dbReference type="EMBL" id="HAC9822406.1"/>
    </source>
</evidence>
<keyword evidence="3" id="KW-0614">Plasmid</keyword>
<reference evidence="11" key="3">
    <citation type="submission" date="2018-08" db="EMBL/GenBank/DDBJ databases">
        <authorList>
            <person name="Ashton P.M."/>
            <person name="Dallman T."/>
            <person name="Nair S."/>
            <person name="De Pinna E."/>
            <person name="Peters T."/>
            <person name="Grant K."/>
        </authorList>
    </citation>
    <scope>NUCLEOTIDE SEQUENCE [LARGE SCALE GENOMIC DNA]</scope>
    <source>
        <strain evidence="11">29290</strain>
    </source>
</reference>
<dbReference type="EMBL" id="DAANHM010000036">
    <property type="protein sequence ID" value="HAC9896283.1"/>
    <property type="molecule type" value="Genomic_DNA"/>
</dbReference>
<dbReference type="Proteomes" id="UP000885258">
    <property type="component" value="Unassembled WGS sequence"/>
</dbReference>
<dbReference type="EMBL" id="DAATUV010000016">
    <property type="protein sequence ID" value="HAF0196939.1"/>
    <property type="molecule type" value="Genomic_DNA"/>
</dbReference>
<sequence length="103" mass="11635">MMYPDITGVKMKLSQLEVGMTVWSLSRTKMGNTTIKTVTLHSVVIKEVHDNHVIASWNGNAPRRFGETAITGWKKEKPLLIRDRSGSARLATREEKARILDTK</sequence>
<evidence type="ECO:0000313" key="2">
    <source>
        <dbReference type="EMBL" id="AKJ20181.1"/>
    </source>
</evidence>
<geneLocation type="plasmid" evidence="2">
    <name>p109/9</name>
</geneLocation>
<reference evidence="3" key="1">
    <citation type="submission" date="2015-03" db="EMBL/GenBank/DDBJ databases">
        <title>Complete genome sequences of four Salmonella Typhimurium IncHI1 plasmids and their characteristics.</title>
        <authorList>
            <person name="Kubasova T."/>
            <person name="Matiasovicova J."/>
            <person name="Cejkova D."/>
            <person name="Sekelova Z."/>
            <person name="Polansky O."/>
            <person name="Medvecky M."/>
            <person name="Rychlik I."/>
            <person name="Juricova H."/>
        </authorList>
    </citation>
    <scope>NUCLEOTIDE SEQUENCE</scope>
    <source>
        <strain evidence="2">109/9</strain>
        <strain evidence="3">B71</strain>
        <strain evidence="1">F8475</strain>
        <plasmid evidence="2">p109/9</plasmid>
        <plasmid evidence="3">pB71</plasmid>
        <plasmid evidence="1">pF8475</plasmid>
    </source>
</reference>
<evidence type="ECO:0000313" key="5">
    <source>
        <dbReference type="EMBL" id="HAC9693394.1"/>
    </source>
</evidence>
<dbReference type="EMBL" id="KP899805">
    <property type="protein sequence ID" value="AKJ20181.1"/>
    <property type="molecule type" value="Genomic_DNA"/>
</dbReference>
<evidence type="ECO:0000313" key="10">
    <source>
        <dbReference type="EMBL" id="HAF0254307.1"/>
    </source>
</evidence>
<dbReference type="EMBL" id="DAANFV010000017">
    <property type="protein sequence ID" value="HAC9687789.1"/>
    <property type="molecule type" value="Genomic_DNA"/>
</dbReference>
<accession>A0A637Q046</accession>
<reference evidence="4" key="2">
    <citation type="journal article" date="2018" name="Genome Biol.">
        <title>SKESA: strategic k-mer extension for scrupulous assemblies.</title>
        <authorList>
            <person name="Souvorov A."/>
            <person name="Agarwala R."/>
            <person name="Lipman D.J."/>
        </authorList>
    </citation>
    <scope>NUCLEOTIDE SEQUENCE</scope>
    <source>
        <strain evidence="10">2011-60-876-1</strain>
        <strain evidence="9">373DRC</strain>
        <strain evidence="6">D14916</strain>
        <strain evidence="7">I32</strain>
        <strain evidence="4">S05012-15</strain>
        <strain evidence="5">S05117-15</strain>
        <strain evidence="8">Typhimurium</strain>
    </source>
</reference>
<organism evidence="3">
    <name type="scientific">Salmonella typhimurium</name>
    <dbReference type="NCBI Taxonomy" id="90371"/>
    <lineage>
        <taxon>Bacteria</taxon>
        <taxon>Pseudomonadati</taxon>
        <taxon>Pseudomonadota</taxon>
        <taxon>Gammaproteobacteria</taxon>
        <taxon>Enterobacterales</taxon>
        <taxon>Enterobacteriaceae</taxon>
        <taxon>Salmonella</taxon>
    </lineage>
</organism>
<dbReference type="EMBL" id="DAATVE010000035">
    <property type="protein sequence ID" value="HAF0254307.1"/>
    <property type="molecule type" value="Genomic_DNA"/>
</dbReference>
<dbReference type="AlphaFoldDB" id="A0A0G3B7S8"/>
<evidence type="ECO:0000313" key="7">
    <source>
        <dbReference type="EMBL" id="HAC9896283.1"/>
    </source>
</evidence>
<evidence type="ECO:0000313" key="9">
    <source>
        <dbReference type="EMBL" id="HAF0196939.1"/>
    </source>
</evidence>
<dbReference type="EMBL" id="DAANGX010000033">
    <property type="protein sequence ID" value="HAC9822406.1"/>
    <property type="molecule type" value="Genomic_DNA"/>
</dbReference>
<dbReference type="EMBL" id="RSUA01000042">
    <property type="protein sequence ID" value="MIT50966.1"/>
    <property type="molecule type" value="Genomic_DNA"/>
</dbReference>
<geneLocation type="plasmid" evidence="1">
    <name>pF8475</name>
</geneLocation>
<gene>
    <name evidence="11" type="ORF">AU613_19135</name>
    <name evidence="5" type="ORF">G0K70_22580</name>
    <name evidence="4" type="ORF">G0K78_19660</name>
    <name evidence="6" type="ORF">G0L07_11585</name>
    <name evidence="7" type="ORF">G0L24_19825</name>
    <name evidence="8" type="ORF">G1O83_24000</name>
    <name evidence="10" type="ORF">G9C49_004325</name>
    <name evidence="9" type="ORF">GTH89_14600</name>
</gene>
<dbReference type="EMBL" id="KP899806">
    <property type="protein sequence ID" value="AKJ20360.1"/>
    <property type="molecule type" value="Genomic_DNA"/>
</dbReference>
<proteinExistence type="predicted"/>
<evidence type="ECO:0000313" key="11">
    <source>
        <dbReference type="EMBL" id="MIT50966.1"/>
    </source>
</evidence>
<evidence type="ECO:0000313" key="8">
    <source>
        <dbReference type="EMBL" id="HAD3314474.1"/>
    </source>
</evidence>
<dbReference type="EMBL" id="KP899804">
    <property type="protein sequence ID" value="AKJ19986.1"/>
    <property type="molecule type" value="Genomic_DNA"/>
</dbReference>